<evidence type="ECO:0000313" key="2">
    <source>
        <dbReference type="Proteomes" id="UP000811255"/>
    </source>
</evidence>
<keyword evidence="2" id="KW-1185">Reference proteome</keyword>
<gene>
    <name evidence="1" type="ORF">KK137_06310</name>
</gene>
<protein>
    <submittedName>
        <fullName evidence="1">Uncharacterized protein</fullName>
    </submittedName>
</protein>
<dbReference type="EMBL" id="JAHFVK010000001">
    <property type="protein sequence ID" value="MBT2133942.1"/>
    <property type="molecule type" value="Genomic_DNA"/>
</dbReference>
<name>A0ABS5W3P6_9SPHN</name>
<reference evidence="1 2" key="1">
    <citation type="submission" date="2021-05" db="EMBL/GenBank/DDBJ databases">
        <title>Croceibacterium sp. LX-88 genome sequence.</title>
        <authorList>
            <person name="Luo X."/>
        </authorList>
    </citation>
    <scope>NUCLEOTIDE SEQUENCE [LARGE SCALE GENOMIC DNA]</scope>
    <source>
        <strain evidence="1 2">LX-88</strain>
    </source>
</reference>
<dbReference type="Proteomes" id="UP000811255">
    <property type="component" value="Unassembled WGS sequence"/>
</dbReference>
<sequence>MTDNEKNRIRLRAIHYAGTGEFQDIDAIRDRLAVDFAEAEIASAFAEKWWVDQLIALCARSQA</sequence>
<proteinExistence type="predicted"/>
<organism evidence="1 2">
    <name type="scientific">Croceibacterium selenioxidans</name>
    <dbReference type="NCBI Taxonomy" id="2838833"/>
    <lineage>
        <taxon>Bacteria</taxon>
        <taxon>Pseudomonadati</taxon>
        <taxon>Pseudomonadota</taxon>
        <taxon>Alphaproteobacteria</taxon>
        <taxon>Sphingomonadales</taxon>
        <taxon>Erythrobacteraceae</taxon>
        <taxon>Croceibacterium</taxon>
    </lineage>
</organism>
<evidence type="ECO:0000313" key="1">
    <source>
        <dbReference type="EMBL" id="MBT2133942.1"/>
    </source>
</evidence>
<comment type="caution">
    <text evidence="1">The sequence shown here is derived from an EMBL/GenBank/DDBJ whole genome shotgun (WGS) entry which is preliminary data.</text>
</comment>
<dbReference type="RefSeq" id="WP_214535307.1">
    <property type="nucleotide sequence ID" value="NZ_JAHFVK010000001.1"/>
</dbReference>
<accession>A0ABS5W3P6</accession>